<evidence type="ECO:0000313" key="1">
    <source>
        <dbReference type="EMBL" id="QAX95628.1"/>
    </source>
</evidence>
<keyword evidence="2" id="KW-1185">Reference proteome</keyword>
<accession>A0A411B5N0</accession>
<reference evidence="1 2" key="1">
    <citation type="submission" date="2019-01" db="EMBL/GenBank/DDBJ databases">
        <authorList>
            <person name="Neitz A."/>
            <person name="Villela V."/>
            <person name="Anton S."/>
            <person name="Buhyoff S."/>
            <person name="Consani M."/>
            <person name="Davis D."/>
            <person name="Haas R."/>
            <person name="Heid C."/>
            <person name="Roop S."/>
            <person name="Braley A.B."/>
            <person name="Ettinger A.-S.H."/>
            <person name="Anders K.R."/>
            <person name="Garlena R.A."/>
            <person name="Russell D.A."/>
            <person name="Pope W.H."/>
            <person name="Jacobs-Sera D."/>
            <person name="Hendrix R.W."/>
            <person name="Hatfull G.F."/>
        </authorList>
    </citation>
    <scope>NUCLEOTIDE SEQUENCE [LARGE SCALE GENOMIC DNA]</scope>
</reference>
<dbReference type="KEGG" id="vg:60325154"/>
<gene>
    <name evidence="1" type="primary">89</name>
    <name evidence="1" type="ORF">SEA_NIBB_89</name>
</gene>
<dbReference type="EMBL" id="MK460246">
    <property type="protein sequence ID" value="QAX95628.1"/>
    <property type="molecule type" value="Genomic_DNA"/>
</dbReference>
<dbReference type="GeneID" id="60325154"/>
<organism evidence="1 2">
    <name type="scientific">Mycobacterium phage Nibb</name>
    <dbReference type="NCBI Taxonomy" id="2510585"/>
    <lineage>
        <taxon>Viruses</taxon>
        <taxon>Duplodnaviria</taxon>
        <taxon>Heunggongvirae</taxon>
        <taxon>Uroviricota</taxon>
        <taxon>Caudoviricetes</taxon>
        <taxon>Weiservirinae</taxon>
        <taxon>Anayavirus</taxon>
        <taxon>Anayavirus nibb</taxon>
    </lineage>
</organism>
<proteinExistence type="predicted"/>
<sequence length="234" mass="26171">MSGDDMYALGDPRRPVGARPLDGVIGRGGGLPLGPLYQIPEGFADVGYLADGGIKINYDNAGDVPAWEGKTIKTQQSATLTFPMDVGAFMRPPVHRTAADRLRRRSSVDDSYAAAMRLVFGIDVVPARPTVGEALVDLWDALRALVLIVGAVLSERLRWPVIVAYVRRAGWALVEGVLDRWDVLRTWQYRRTSGPVVRLWSSLFVHVYTYPVQREPWRRWARRQLSLFGAVWRG</sequence>
<evidence type="ECO:0000313" key="2">
    <source>
        <dbReference type="Proteomes" id="UP000290045"/>
    </source>
</evidence>
<protein>
    <submittedName>
        <fullName evidence="1">Uncharacterized protein</fullName>
    </submittedName>
</protein>
<name>A0A411B5N0_9CAUD</name>
<dbReference type="Proteomes" id="UP000290045">
    <property type="component" value="Segment"/>
</dbReference>
<dbReference type="RefSeq" id="YP_009953677.1">
    <property type="nucleotide sequence ID" value="NC_051624.1"/>
</dbReference>